<gene>
    <name evidence="1" type="ORF">M407DRAFT_12500</name>
</gene>
<organism evidence="1 2">
    <name type="scientific">Tulasnella calospora MUT 4182</name>
    <dbReference type="NCBI Taxonomy" id="1051891"/>
    <lineage>
        <taxon>Eukaryota</taxon>
        <taxon>Fungi</taxon>
        <taxon>Dikarya</taxon>
        <taxon>Basidiomycota</taxon>
        <taxon>Agaricomycotina</taxon>
        <taxon>Agaricomycetes</taxon>
        <taxon>Cantharellales</taxon>
        <taxon>Tulasnellaceae</taxon>
        <taxon>Tulasnella</taxon>
    </lineage>
</organism>
<dbReference type="Proteomes" id="UP000054248">
    <property type="component" value="Unassembled WGS sequence"/>
</dbReference>
<dbReference type="AlphaFoldDB" id="A0A0C3Q3C4"/>
<accession>A0A0C3Q3C4</accession>
<evidence type="ECO:0000313" key="2">
    <source>
        <dbReference type="Proteomes" id="UP000054248"/>
    </source>
</evidence>
<evidence type="ECO:0000313" key="1">
    <source>
        <dbReference type="EMBL" id="KIO17089.1"/>
    </source>
</evidence>
<name>A0A0C3Q3C4_9AGAM</name>
<sequence>MTARVALQRALPLVRLQRGVAGGDGVECDYERVRRTRGDEEANRVVGLENGEDEERVRPGGRGDENDVLLVPPVPASSAPGLAVSGTEQPSESLPLFNVNLSVKLQMSGMPQLARPEDWMVSGHQHLLWSSRVTGGDETTHLAVSRGDRGQERGTRELIGYWGCIRYHNKLLLYLHGATRPISSTGPFFIQARRLIKDFSPENHVFWVEVEL</sequence>
<proteinExistence type="predicted"/>
<reference evidence="2" key="2">
    <citation type="submission" date="2015-01" db="EMBL/GenBank/DDBJ databases">
        <title>Evolutionary Origins and Diversification of the Mycorrhizal Mutualists.</title>
        <authorList>
            <consortium name="DOE Joint Genome Institute"/>
            <consortium name="Mycorrhizal Genomics Consortium"/>
            <person name="Kohler A."/>
            <person name="Kuo A."/>
            <person name="Nagy L.G."/>
            <person name="Floudas D."/>
            <person name="Copeland A."/>
            <person name="Barry K.W."/>
            <person name="Cichocki N."/>
            <person name="Veneault-Fourrey C."/>
            <person name="LaButti K."/>
            <person name="Lindquist E.A."/>
            <person name="Lipzen A."/>
            <person name="Lundell T."/>
            <person name="Morin E."/>
            <person name="Murat C."/>
            <person name="Riley R."/>
            <person name="Ohm R."/>
            <person name="Sun H."/>
            <person name="Tunlid A."/>
            <person name="Henrissat B."/>
            <person name="Grigoriev I.V."/>
            <person name="Hibbett D.S."/>
            <person name="Martin F."/>
        </authorList>
    </citation>
    <scope>NUCLEOTIDE SEQUENCE [LARGE SCALE GENOMIC DNA]</scope>
    <source>
        <strain evidence="2">MUT 4182</strain>
    </source>
</reference>
<dbReference type="HOGENOM" id="CLU_1300494_0_0_1"/>
<dbReference type="EMBL" id="KN823431">
    <property type="protein sequence ID" value="KIO17089.1"/>
    <property type="molecule type" value="Genomic_DNA"/>
</dbReference>
<keyword evidence="2" id="KW-1185">Reference proteome</keyword>
<reference evidence="1 2" key="1">
    <citation type="submission" date="2014-04" db="EMBL/GenBank/DDBJ databases">
        <authorList>
            <consortium name="DOE Joint Genome Institute"/>
            <person name="Kuo A."/>
            <person name="Girlanda M."/>
            <person name="Perotto S."/>
            <person name="Kohler A."/>
            <person name="Nagy L.G."/>
            <person name="Floudas D."/>
            <person name="Copeland A."/>
            <person name="Barry K.W."/>
            <person name="Cichocki N."/>
            <person name="Veneault-Fourrey C."/>
            <person name="LaButti K."/>
            <person name="Lindquist E.A."/>
            <person name="Lipzen A."/>
            <person name="Lundell T."/>
            <person name="Morin E."/>
            <person name="Murat C."/>
            <person name="Sun H."/>
            <person name="Tunlid A."/>
            <person name="Henrissat B."/>
            <person name="Grigoriev I.V."/>
            <person name="Hibbett D.S."/>
            <person name="Martin F."/>
            <person name="Nordberg H.P."/>
            <person name="Cantor M.N."/>
            <person name="Hua S.X."/>
        </authorList>
    </citation>
    <scope>NUCLEOTIDE SEQUENCE [LARGE SCALE GENOMIC DNA]</scope>
    <source>
        <strain evidence="1 2">MUT 4182</strain>
    </source>
</reference>
<protein>
    <submittedName>
        <fullName evidence="1">Uncharacterized protein</fullName>
    </submittedName>
</protein>